<feature type="transmembrane region" description="Helical" evidence="9">
    <location>
        <begin position="195"/>
        <end position="213"/>
    </location>
</feature>
<gene>
    <name evidence="10" type="primary">brnQ</name>
    <name evidence="10" type="ORF">MJG50_08665</name>
</gene>
<keyword evidence="11" id="KW-1185">Reference proteome</keyword>
<keyword evidence="4" id="KW-1003">Cell membrane</keyword>
<evidence type="ECO:0000256" key="1">
    <source>
        <dbReference type="ARBA" id="ARBA00004651"/>
    </source>
</evidence>
<feature type="transmembrane region" description="Helical" evidence="9">
    <location>
        <begin position="41"/>
        <end position="66"/>
    </location>
</feature>
<feature type="transmembrane region" description="Helical" evidence="9">
    <location>
        <begin position="7"/>
        <end position="29"/>
    </location>
</feature>
<dbReference type="PANTHER" id="PTHR30588">
    <property type="entry name" value="BRANCHED-CHAIN AMINO ACID TRANSPORT SYSTEM 2 CARRIER PROTEIN"/>
    <property type="match status" value="1"/>
</dbReference>
<evidence type="ECO:0000256" key="8">
    <source>
        <dbReference type="ARBA" id="ARBA00023136"/>
    </source>
</evidence>
<evidence type="ECO:0000313" key="10">
    <source>
        <dbReference type="EMBL" id="MCH1625396.1"/>
    </source>
</evidence>
<dbReference type="EMBL" id="JAKTTI010000010">
    <property type="protein sequence ID" value="MCH1625396.1"/>
    <property type="molecule type" value="Genomic_DNA"/>
</dbReference>
<feature type="transmembrane region" description="Helical" evidence="9">
    <location>
        <begin position="321"/>
        <end position="341"/>
    </location>
</feature>
<keyword evidence="6 9" id="KW-0029">Amino-acid transport</keyword>
<feature type="transmembrane region" description="Helical" evidence="9">
    <location>
        <begin position="78"/>
        <end position="101"/>
    </location>
</feature>
<evidence type="ECO:0000256" key="6">
    <source>
        <dbReference type="ARBA" id="ARBA00022970"/>
    </source>
</evidence>
<organism evidence="10 11">
    <name type="scientific">Fredinandcohnia quinoae</name>
    <dbReference type="NCBI Taxonomy" id="2918902"/>
    <lineage>
        <taxon>Bacteria</taxon>
        <taxon>Bacillati</taxon>
        <taxon>Bacillota</taxon>
        <taxon>Bacilli</taxon>
        <taxon>Bacillales</taxon>
        <taxon>Bacillaceae</taxon>
        <taxon>Fredinandcohnia</taxon>
    </lineage>
</organism>
<evidence type="ECO:0000256" key="4">
    <source>
        <dbReference type="ARBA" id="ARBA00022475"/>
    </source>
</evidence>
<proteinExistence type="inferred from homology"/>
<evidence type="ECO:0000256" key="5">
    <source>
        <dbReference type="ARBA" id="ARBA00022692"/>
    </source>
</evidence>
<dbReference type="Proteomes" id="UP001431131">
    <property type="component" value="Unassembled WGS sequence"/>
</dbReference>
<dbReference type="GO" id="GO:0015190">
    <property type="term" value="F:L-leucine transmembrane transporter activity"/>
    <property type="evidence" value="ECO:0007669"/>
    <property type="project" value="TreeGrafter"/>
</dbReference>
<name>A0AAW5DXL1_9BACI</name>
<dbReference type="GO" id="GO:0005886">
    <property type="term" value="C:plasma membrane"/>
    <property type="evidence" value="ECO:0007669"/>
    <property type="project" value="UniProtKB-SubCell"/>
</dbReference>
<dbReference type="InterPro" id="IPR004685">
    <property type="entry name" value="Brnchd-chn_aa_trnsp_Livcs"/>
</dbReference>
<dbReference type="NCBIfam" id="TIGR00796">
    <property type="entry name" value="livcs"/>
    <property type="match status" value="1"/>
</dbReference>
<dbReference type="Pfam" id="PF05525">
    <property type="entry name" value="Branch_AA_trans"/>
    <property type="match status" value="1"/>
</dbReference>
<comment type="function">
    <text evidence="9">Component of the transport system for branched-chain amino acids.</text>
</comment>
<feature type="transmembrane region" description="Helical" evidence="9">
    <location>
        <begin position="347"/>
        <end position="367"/>
    </location>
</feature>
<comment type="similarity">
    <text evidence="2 9">Belongs to the branched chain amino acid transporter family.</text>
</comment>
<evidence type="ECO:0000256" key="7">
    <source>
        <dbReference type="ARBA" id="ARBA00022989"/>
    </source>
</evidence>
<dbReference type="RefSeq" id="WP_240254795.1">
    <property type="nucleotide sequence ID" value="NZ_JAKTTI010000010.1"/>
</dbReference>
<evidence type="ECO:0000313" key="11">
    <source>
        <dbReference type="Proteomes" id="UP001431131"/>
    </source>
</evidence>
<evidence type="ECO:0000256" key="9">
    <source>
        <dbReference type="RuleBase" id="RU362122"/>
    </source>
</evidence>
<feature type="transmembrane region" description="Helical" evidence="9">
    <location>
        <begin position="234"/>
        <end position="254"/>
    </location>
</feature>
<accession>A0AAW5DXL1</accession>
<feature type="transmembrane region" description="Helical" evidence="9">
    <location>
        <begin position="410"/>
        <end position="433"/>
    </location>
</feature>
<keyword evidence="8 9" id="KW-0472">Membrane</keyword>
<keyword evidence="5 9" id="KW-0812">Transmembrane</keyword>
<dbReference type="PANTHER" id="PTHR30588:SF0">
    <property type="entry name" value="BRANCHED-CHAIN AMINO ACID PERMEASE BRNQ"/>
    <property type="match status" value="1"/>
</dbReference>
<dbReference type="GO" id="GO:0015818">
    <property type="term" value="P:isoleucine transport"/>
    <property type="evidence" value="ECO:0007669"/>
    <property type="project" value="TreeGrafter"/>
</dbReference>
<comment type="subcellular location">
    <subcellularLocation>
        <location evidence="1 9">Cell membrane</location>
        <topology evidence="1 9">Multi-pass membrane protein</topology>
    </subcellularLocation>
</comment>
<feature type="transmembrane region" description="Helical" evidence="9">
    <location>
        <begin position="121"/>
        <end position="141"/>
    </location>
</feature>
<feature type="transmembrane region" description="Helical" evidence="9">
    <location>
        <begin position="379"/>
        <end position="398"/>
    </location>
</feature>
<keyword evidence="7 9" id="KW-1133">Transmembrane helix</keyword>
<evidence type="ECO:0000256" key="2">
    <source>
        <dbReference type="ARBA" id="ARBA00008540"/>
    </source>
</evidence>
<dbReference type="AlphaFoldDB" id="A0AAW5DXL1"/>
<sequence length="446" mass="48017">MSSRGSFPFIVTVGFMLFALFFGAGNLIFPVMLGQMSGENVWAANAGFIVTGVGLPLLGILALGFSGKSDLQSLASRVHPFFGLIFTVALYLSIGPLFAIPRTGTVSYEIGIKPFIGETNSFLPLLLFTLIFFGVTLYFSLKSSKLVDIIGKILTPLLLLFIGILIITVFIHPIGDIQAPSEGYQNHSFFKGFQEGYLTMDALAAFVFGIIIINTIKEKGASTRKQILGFSMKVALIAAALLAIIYTSLAYLGATSVEGLGQLENGGAILAGTSSYYFGAFGKVLLAFIVMAACLTTSIGLITACSSYFNKIVPSVSYKKWAIVFTVFSAIIANFGLSTLIEISVPVLVTLYPVAICLMFLTFLHPLFKGRSEIYQGSILFTFIISLFDGLQAAGIQINVINDLFSTILPWYSVGLGWIVPAIVGGLVGFLLMMIKKWGFSFSTVE</sequence>
<protein>
    <recommendedName>
        <fullName evidence="9">Branched-chain amino acid transport system carrier protein</fullName>
    </recommendedName>
</protein>
<feature type="transmembrane region" description="Helical" evidence="9">
    <location>
        <begin position="153"/>
        <end position="175"/>
    </location>
</feature>
<dbReference type="GO" id="GO:0015820">
    <property type="term" value="P:L-leucine transport"/>
    <property type="evidence" value="ECO:0007669"/>
    <property type="project" value="TreeGrafter"/>
</dbReference>
<evidence type="ECO:0000256" key="3">
    <source>
        <dbReference type="ARBA" id="ARBA00022448"/>
    </source>
</evidence>
<dbReference type="GO" id="GO:0015188">
    <property type="term" value="F:L-isoleucine transmembrane transporter activity"/>
    <property type="evidence" value="ECO:0007669"/>
    <property type="project" value="TreeGrafter"/>
</dbReference>
<feature type="transmembrane region" description="Helical" evidence="9">
    <location>
        <begin position="284"/>
        <end position="309"/>
    </location>
</feature>
<comment type="caution">
    <text evidence="10">The sequence shown here is derived from an EMBL/GenBank/DDBJ whole genome shotgun (WGS) entry which is preliminary data.</text>
</comment>
<dbReference type="GO" id="GO:0005304">
    <property type="term" value="F:L-valine transmembrane transporter activity"/>
    <property type="evidence" value="ECO:0007669"/>
    <property type="project" value="TreeGrafter"/>
</dbReference>
<reference evidence="10" key="1">
    <citation type="submission" date="2022-02" db="EMBL/GenBank/DDBJ databases">
        <title>Fredinandcohnia quinoae sp. nov. isolated from Chenopodium quinoa seeds.</title>
        <authorList>
            <person name="Saati-Santamaria Z."/>
            <person name="Flores-Felix J.D."/>
            <person name="Igual J.M."/>
            <person name="Velazquez E."/>
            <person name="Garcia-Fraile P."/>
            <person name="Martinez-Molina E."/>
        </authorList>
    </citation>
    <scope>NUCLEOTIDE SEQUENCE</scope>
    <source>
        <strain evidence="10">SECRCQ15</strain>
    </source>
</reference>
<keyword evidence="3 9" id="KW-0813">Transport</keyword>